<dbReference type="Gene3D" id="3.30.457.10">
    <property type="entry name" value="Copper amine oxidase-like, N-terminal domain"/>
    <property type="match status" value="1"/>
</dbReference>
<evidence type="ECO:0000313" key="4">
    <source>
        <dbReference type="EMBL" id="ANY76017.1"/>
    </source>
</evidence>
<dbReference type="GO" id="GO:0000428">
    <property type="term" value="C:DNA-directed RNA polymerase complex"/>
    <property type="evidence" value="ECO:0007669"/>
    <property type="project" value="UniProtKB-KW"/>
</dbReference>
<evidence type="ECO:0000256" key="2">
    <source>
        <dbReference type="SAM" id="SignalP"/>
    </source>
</evidence>
<organism evidence="4">
    <name type="scientific">Paenibacillus ihbetae</name>
    <dbReference type="NCBI Taxonomy" id="1870820"/>
    <lineage>
        <taxon>Bacteria</taxon>
        <taxon>Bacillati</taxon>
        <taxon>Bacillota</taxon>
        <taxon>Bacilli</taxon>
        <taxon>Bacillales</taxon>
        <taxon>Paenibacillaceae</taxon>
        <taxon>Paenibacillus</taxon>
    </lineage>
</organism>
<feature type="region of interest" description="Disordered" evidence="1">
    <location>
        <begin position="20"/>
        <end position="124"/>
    </location>
</feature>
<dbReference type="InterPro" id="IPR035986">
    <property type="entry name" value="PKD_dom_sf"/>
</dbReference>
<dbReference type="Pfam" id="PF07833">
    <property type="entry name" value="Cu_amine_oxidN1"/>
    <property type="match status" value="1"/>
</dbReference>
<feature type="compositionally biased region" description="Low complexity" evidence="1">
    <location>
        <begin position="56"/>
        <end position="70"/>
    </location>
</feature>
<name>A0A1B2E7W6_9BACL</name>
<dbReference type="EMBL" id="CP016809">
    <property type="protein sequence ID" value="ANY76017.1"/>
    <property type="molecule type" value="Genomic_DNA"/>
</dbReference>
<dbReference type="OrthoDB" id="25008at2"/>
<sequence>MKLKKRSLLAVLAVAQLAAAYPASADASVPEDKTGTVTQEVYEQTATNKSAETKGTSQTTSQTDAASTETVTGEVTDEQDGTTDPAAEGTGGVQEPTVPGEAQDNQNDPNNSNNSNNSNNQTSAGGKELILYFNSTKMIQDGVTYNAPQPMQVKKGISYVPIRALVDRVGFKVSYDKKTKETVITKGSNELRFKTNSSKYTVNGVSKNMKGTSYQTNGTFMVPLTAITQALEIPYSVDNAGKRVIMNLQTKPVAKFTVGPKEILAGQTTVTYTTEVENAQGEIINERWEGRQDIFDTPGEYTVTYAVQDSTGTWSDPYSVKITVVQPNQPPVAMFDTDKGEYKMGELVTIIDQSYDDIDKNEQLTYKWENKQYAYFTPGVHTIRLTVTDRKGLSSSYEHTINITDETLYVEEDFNKLFIPEGEKFTFTGSVTSRDKINYEFYDEPSTLIRSNSPETVNSEGIVYRETASGDMRFMIHHVNNLNKNVKMYVVATNKNSTPVTLRQDYLGFAGPSPIATAAGKKSVLNYFQSMQDGSKQMSVTLAPGEKKLVMTELSAVRMKQGHVISLYSDMYSDLPLQFDVIMIDEKSDPLKVLPELPILNRDGVHNRGTYPDSTRIIRYSELVGADPQRLVLGDNMDDPNLQGTDPMVGDTTSNTGNFGVLYKITLDRVAPNTLISFNPRGGKYSGYAMVNGTITPIYSLGQVSPGEQSVLYRTGDYEQQVDIILTAAPGSNLPVNLLFTQMPELKQ</sequence>
<gene>
    <name evidence="5" type="ORF">BBD40_08160</name>
    <name evidence="4" type="ORF">BBD41_27475</name>
</gene>
<dbReference type="InterPro" id="IPR036582">
    <property type="entry name" value="Mao_N_sf"/>
</dbReference>
<dbReference type="SUPFAM" id="SSF55383">
    <property type="entry name" value="Copper amine oxidase, domain N"/>
    <property type="match status" value="1"/>
</dbReference>
<dbReference type="SUPFAM" id="SSF49299">
    <property type="entry name" value="PKD domain"/>
    <property type="match status" value="2"/>
</dbReference>
<dbReference type="EMBL" id="MRVI01000001">
    <property type="protein sequence ID" value="OOC61828.1"/>
    <property type="molecule type" value="Genomic_DNA"/>
</dbReference>
<feature type="signal peptide" evidence="2">
    <location>
        <begin position="1"/>
        <end position="25"/>
    </location>
</feature>
<feature type="compositionally biased region" description="Low complexity" evidence="1">
    <location>
        <begin position="103"/>
        <end position="121"/>
    </location>
</feature>
<dbReference type="InterPro" id="IPR013783">
    <property type="entry name" value="Ig-like_fold"/>
</dbReference>
<keyword evidence="4" id="KW-0240">DNA-directed RNA polymerase</keyword>
<reference evidence="5 6" key="2">
    <citation type="submission" date="2016-12" db="EMBL/GenBank/DDBJ databases">
        <title>Genome sequencing and description of Paenibacillus sp. nov. from high altitude lake in the Indian Trans- Himalayas.</title>
        <authorList>
            <person name="Kiran S."/>
            <person name="Swarnkar M.K."/>
            <person name="Rana A."/>
            <person name="Tewari R."/>
            <person name="Gulati A."/>
        </authorList>
    </citation>
    <scope>NUCLEOTIDE SEQUENCE [LARGE SCALE GENOMIC DNA]</scope>
    <source>
        <strain evidence="5 6">IHBB 9951</strain>
    </source>
</reference>
<keyword evidence="6" id="KW-1185">Reference proteome</keyword>
<evidence type="ECO:0000259" key="3">
    <source>
        <dbReference type="Pfam" id="PF07833"/>
    </source>
</evidence>
<feature type="compositionally biased region" description="Polar residues" evidence="1">
    <location>
        <begin position="35"/>
        <end position="55"/>
    </location>
</feature>
<evidence type="ECO:0000313" key="6">
    <source>
        <dbReference type="Proteomes" id="UP000189059"/>
    </source>
</evidence>
<proteinExistence type="predicted"/>
<dbReference type="Gene3D" id="2.60.40.10">
    <property type="entry name" value="Immunoglobulins"/>
    <property type="match status" value="1"/>
</dbReference>
<protein>
    <submittedName>
        <fullName evidence="4">DNA-directed RNA polymerase subunit beta</fullName>
    </submittedName>
</protein>
<evidence type="ECO:0000313" key="5">
    <source>
        <dbReference type="EMBL" id="OOC61828.1"/>
    </source>
</evidence>
<accession>A0A1B2E7W6</accession>
<evidence type="ECO:0000256" key="1">
    <source>
        <dbReference type="SAM" id="MobiDB-lite"/>
    </source>
</evidence>
<dbReference type="Proteomes" id="UP000189059">
    <property type="component" value="Unassembled WGS sequence"/>
</dbReference>
<dbReference type="InterPro" id="IPR012854">
    <property type="entry name" value="Cu_amine_oxidase-like_N"/>
</dbReference>
<dbReference type="AlphaFoldDB" id="A0A1B2E7W6"/>
<keyword evidence="4" id="KW-0804">Transcription</keyword>
<dbReference type="RefSeq" id="WP_077566637.1">
    <property type="nucleotide sequence ID" value="NZ_CP016809.1"/>
</dbReference>
<dbReference type="KEGG" id="pib:BBD41_27475"/>
<keyword evidence="2" id="KW-0732">Signal</keyword>
<reference evidence="4" key="1">
    <citation type="submission" date="2016-08" db="EMBL/GenBank/DDBJ databases">
        <title>Complete Genome Seqeunce of Paenibacillus sp. nov. IHBB 9852 from high altitute lake of Indian trans-Himalayas.</title>
        <authorList>
            <person name="Kiran S."/>
            <person name="Swarnkar M.K."/>
            <person name="Rana A."/>
            <person name="Tewari R."/>
            <person name="Gulati A."/>
        </authorList>
    </citation>
    <scope>NUCLEOTIDE SEQUENCE [LARGE SCALE GENOMIC DNA]</scope>
    <source>
        <strain evidence="4">IHBB 9852</strain>
    </source>
</reference>
<feature type="domain" description="Copper amine oxidase-like N-terminal" evidence="3">
    <location>
        <begin position="141"/>
        <end position="245"/>
    </location>
</feature>
<feature type="chain" id="PRO_5038577734" evidence="2">
    <location>
        <begin position="26"/>
        <end position="748"/>
    </location>
</feature>